<evidence type="ECO:0000256" key="6">
    <source>
        <dbReference type="ARBA" id="ARBA00022490"/>
    </source>
</evidence>
<dbReference type="Pfam" id="PF05786">
    <property type="entry name" value="Cnd2"/>
    <property type="match status" value="1"/>
</dbReference>
<evidence type="ECO:0000256" key="9">
    <source>
        <dbReference type="ARBA" id="ARBA00023067"/>
    </source>
</evidence>
<evidence type="ECO:0000256" key="2">
    <source>
        <dbReference type="ARBA" id="ARBA00004496"/>
    </source>
</evidence>
<keyword evidence="10 11" id="KW-0131">Cell cycle</keyword>
<feature type="region of interest" description="Disordered" evidence="12">
    <location>
        <begin position="1"/>
        <end position="41"/>
    </location>
</feature>
<keyword evidence="9 11" id="KW-0226">DNA condensation</keyword>
<organism evidence="13 14">
    <name type="scientific">[Candida] subhashii</name>
    <dbReference type="NCBI Taxonomy" id="561895"/>
    <lineage>
        <taxon>Eukaryota</taxon>
        <taxon>Fungi</taxon>
        <taxon>Dikarya</taxon>
        <taxon>Ascomycota</taxon>
        <taxon>Saccharomycotina</taxon>
        <taxon>Pichiomycetes</taxon>
        <taxon>Debaryomycetaceae</taxon>
        <taxon>Spathaspora</taxon>
    </lineage>
</organism>
<dbReference type="PANTHER" id="PTHR13108:SF9">
    <property type="entry name" value="CONDENSIN COMPLEX SUBUNIT 2"/>
    <property type="match status" value="1"/>
</dbReference>
<dbReference type="GO" id="GO:0005737">
    <property type="term" value="C:cytoplasm"/>
    <property type="evidence" value="ECO:0007669"/>
    <property type="project" value="UniProtKB-SubCell"/>
</dbReference>
<dbReference type="RefSeq" id="XP_049262177.1">
    <property type="nucleotide sequence ID" value="XM_049408518.1"/>
</dbReference>
<evidence type="ECO:0000256" key="5">
    <source>
        <dbReference type="ARBA" id="ARBA00022454"/>
    </source>
</evidence>
<dbReference type="OrthoDB" id="362021at2759"/>
<keyword evidence="7 11" id="KW-0132">Cell division</keyword>
<keyword evidence="14" id="KW-1185">Reference proteome</keyword>
<feature type="region of interest" description="Disordered" evidence="12">
    <location>
        <begin position="469"/>
        <end position="494"/>
    </location>
</feature>
<evidence type="ECO:0000256" key="7">
    <source>
        <dbReference type="ARBA" id="ARBA00022618"/>
    </source>
</evidence>
<dbReference type="GO" id="GO:0007076">
    <property type="term" value="P:mitotic chromosome condensation"/>
    <property type="evidence" value="ECO:0007669"/>
    <property type="project" value="InterPro"/>
</dbReference>
<sequence>MSSILPKKRSKNGAADRRYGSVNNNTVSTTITSSPTGMTIAGSNRVISQNRMISSSRHISRSLAHDVDDDHIDTSFDEGGGIRFNENKHTILSNFEEWIKMSTDNKITSKNSWQFALIDYFHDLNVIKDGDNINFQRASATLDGCVKIYSSRVESAASETGKLLSGLSTKKNEMENEQNEDDDEDEDGEDDEDEEGVEGGAQKTQGESNEDKEVDGDERKKRKTNKSVDSTLVEFKNIRIKKLEQELAIDPLFKKALAEFDEGGAKCLLLNTLNIDSNGRVVFDATTNPHKDEADEEEEDRIDQQHPISNPDINIDSLKHFIFKNEQDSLDQITICPSLDEFHSAIDDVGNAKSILNDFNTKMNDTTNQEILGPSNVPSSDEFENDNDMGSQQYGDDFYDDINDNDDSHSVKDDGESVLHKLLQGEEDSQEVEIEKYKVMDEDLMAYFDERMKSNWRGPEHWKVAAFKKSRNLDQQEETNSKPQETGESTASNRKKKAQILVDFFNEEEEPDEDVLFAIPKTAASLHKKPQSNRSNILPDDIKYSSARLITLFTKPQIPIMKYIQKKKQKPDLTTNQIITDENYFAQQYQIQDEEQEADERERERLAHSFHQAENEDYNNDFGGIDFNDAFGSTSGEVLADIGQDMDMEEGGGDGDDGGDGAGGDEEPAVSTQVETAEPESIMGRRRPEYVNFSRVAKRVDVKLLKDNLWNAIVKSKPKPAVIEEVDNKTNDEQSEEPEMKEEKIIQFGDIIQSINRVYKPEQAKDISTSYCFICLLHLANEHGLKIIDNETHNDLKIKGF</sequence>
<feature type="region of interest" description="Disordered" evidence="12">
    <location>
        <begin position="164"/>
        <end position="227"/>
    </location>
</feature>
<evidence type="ECO:0000256" key="1">
    <source>
        <dbReference type="ARBA" id="ARBA00004286"/>
    </source>
</evidence>
<dbReference type="GO" id="GO:0000796">
    <property type="term" value="C:condensin complex"/>
    <property type="evidence" value="ECO:0007669"/>
    <property type="project" value="InterPro"/>
</dbReference>
<keyword evidence="8 11" id="KW-0498">Mitosis</keyword>
<comment type="similarity">
    <text evidence="3 11">Belongs to the CND2 (condensin subunit 2) family.</text>
</comment>
<reference evidence="13 14" key="1">
    <citation type="journal article" date="2021" name="DNA Res.">
        <title>Genome analysis of Candida subhashii reveals its hybrid nature and dual mitochondrial genome conformations.</title>
        <authorList>
            <person name="Mixao V."/>
            <person name="Hegedusova E."/>
            <person name="Saus E."/>
            <person name="Pryszcz L.P."/>
            <person name="Cillingova A."/>
            <person name="Nosek J."/>
            <person name="Gabaldon T."/>
        </authorList>
    </citation>
    <scope>NUCLEOTIDE SEQUENCE [LARGE SCALE GENOMIC DNA]</scope>
    <source>
        <strain evidence="13 14">CBS 10753</strain>
    </source>
</reference>
<accession>A0A8J5QH03</accession>
<dbReference type="PANTHER" id="PTHR13108">
    <property type="entry name" value="CONDENSIN COMPLEX SUBUNIT 2"/>
    <property type="match status" value="1"/>
</dbReference>
<dbReference type="InterPro" id="IPR022816">
    <property type="entry name" value="Condensin_barren_su2"/>
</dbReference>
<feature type="compositionally biased region" description="Polar residues" evidence="12">
    <location>
        <begin position="481"/>
        <end position="492"/>
    </location>
</feature>
<comment type="subcellular location">
    <subcellularLocation>
        <location evidence="1">Chromosome</location>
    </subcellularLocation>
    <subcellularLocation>
        <location evidence="2">Cytoplasm</location>
    </subcellularLocation>
</comment>
<comment type="caution">
    <text evidence="13">The sequence shown here is derived from an EMBL/GenBank/DDBJ whole genome shotgun (WGS) entry which is preliminary data.</text>
</comment>
<dbReference type="GeneID" id="73471347"/>
<dbReference type="EMBL" id="JAGSYN010000187">
    <property type="protein sequence ID" value="KAG7661944.1"/>
    <property type="molecule type" value="Genomic_DNA"/>
</dbReference>
<evidence type="ECO:0000313" key="13">
    <source>
        <dbReference type="EMBL" id="KAG7661944.1"/>
    </source>
</evidence>
<comment type="function">
    <text evidence="11">Regulatory subunit of the condensin complex, a complex required for conversion of interphase chromatin into mitotic-like condense chromosomes.</text>
</comment>
<feature type="region of interest" description="Disordered" evidence="12">
    <location>
        <begin position="288"/>
        <end position="310"/>
    </location>
</feature>
<dbReference type="GO" id="GO:0051301">
    <property type="term" value="P:cell division"/>
    <property type="evidence" value="ECO:0007669"/>
    <property type="project" value="UniProtKB-KW"/>
</dbReference>
<feature type="region of interest" description="Disordered" evidence="12">
    <location>
        <begin position="645"/>
        <end position="681"/>
    </location>
</feature>
<name>A0A8J5QH03_9ASCO</name>
<evidence type="ECO:0000256" key="8">
    <source>
        <dbReference type="ARBA" id="ARBA00022776"/>
    </source>
</evidence>
<gene>
    <name evidence="13" type="ORF">J8A68_004547</name>
</gene>
<evidence type="ECO:0000313" key="14">
    <source>
        <dbReference type="Proteomes" id="UP000694255"/>
    </source>
</evidence>
<dbReference type="PIRSF" id="PIRSF017126">
    <property type="entry name" value="Condensin_H"/>
    <property type="match status" value="1"/>
</dbReference>
<feature type="compositionally biased region" description="Low complexity" evidence="12">
    <location>
        <begin position="21"/>
        <end position="34"/>
    </location>
</feature>
<feature type="compositionally biased region" description="Basic residues" evidence="12">
    <location>
        <begin position="1"/>
        <end position="11"/>
    </location>
</feature>
<keyword evidence="6" id="KW-0963">Cytoplasm</keyword>
<evidence type="ECO:0000256" key="4">
    <source>
        <dbReference type="ARBA" id="ARBA00016065"/>
    </source>
</evidence>
<protein>
    <recommendedName>
        <fullName evidence="4 11">Condensin complex subunit 2</fullName>
    </recommendedName>
</protein>
<evidence type="ECO:0000256" key="10">
    <source>
        <dbReference type="ARBA" id="ARBA00023306"/>
    </source>
</evidence>
<feature type="region of interest" description="Disordered" evidence="12">
    <location>
        <begin position="373"/>
        <end position="394"/>
    </location>
</feature>
<feature type="compositionally biased region" description="Acidic residues" evidence="12">
    <location>
        <begin position="175"/>
        <end position="197"/>
    </location>
</feature>
<dbReference type="AlphaFoldDB" id="A0A8J5QH03"/>
<feature type="compositionally biased region" description="Acidic residues" evidence="12">
    <location>
        <begin position="645"/>
        <end position="668"/>
    </location>
</feature>
<keyword evidence="5" id="KW-0158">Chromosome</keyword>
<evidence type="ECO:0000256" key="3">
    <source>
        <dbReference type="ARBA" id="ARBA00009471"/>
    </source>
</evidence>
<evidence type="ECO:0000256" key="12">
    <source>
        <dbReference type="SAM" id="MobiDB-lite"/>
    </source>
</evidence>
<proteinExistence type="inferred from homology"/>
<dbReference type="GO" id="GO:0003682">
    <property type="term" value="F:chromatin binding"/>
    <property type="evidence" value="ECO:0007669"/>
    <property type="project" value="TreeGrafter"/>
</dbReference>
<dbReference type="Proteomes" id="UP000694255">
    <property type="component" value="Unassembled WGS sequence"/>
</dbReference>
<evidence type="ECO:0000256" key="11">
    <source>
        <dbReference type="PIRNR" id="PIRNR017126"/>
    </source>
</evidence>